<dbReference type="Proteomes" id="UP000295701">
    <property type="component" value="Unassembled WGS sequence"/>
</dbReference>
<comment type="similarity">
    <text evidence="3">Belongs to the FliG family.</text>
</comment>
<evidence type="ECO:0000256" key="4">
    <source>
        <dbReference type="ARBA" id="ARBA00021870"/>
    </source>
</evidence>
<dbReference type="InterPro" id="IPR023087">
    <property type="entry name" value="Flg_Motor_Flig_C"/>
</dbReference>
<dbReference type="Pfam" id="PF14842">
    <property type="entry name" value="FliG_N"/>
    <property type="match status" value="1"/>
</dbReference>
<dbReference type="GO" id="GO:0009425">
    <property type="term" value="C:bacterial-type flagellum basal body"/>
    <property type="evidence" value="ECO:0007669"/>
    <property type="project" value="UniProtKB-SubCell"/>
</dbReference>
<feature type="region of interest" description="Disordered" evidence="11">
    <location>
        <begin position="1"/>
        <end position="25"/>
    </location>
</feature>
<keyword evidence="8" id="KW-0472">Membrane</keyword>
<comment type="caution">
    <text evidence="15">The sequence shown here is derived from an EMBL/GenBank/DDBJ whole genome shotgun (WGS) entry which is preliminary data.</text>
</comment>
<dbReference type="RefSeq" id="WP_133396879.1">
    <property type="nucleotide sequence ID" value="NZ_SNAA01000009.1"/>
</dbReference>
<protein>
    <recommendedName>
        <fullName evidence="4">Flagellar motor switch protein FliG</fullName>
    </recommendedName>
</protein>
<evidence type="ECO:0000259" key="13">
    <source>
        <dbReference type="Pfam" id="PF14841"/>
    </source>
</evidence>
<keyword evidence="15" id="KW-0282">Flagellum</keyword>
<feature type="domain" description="Flagellar motor switch protein FliG middle" evidence="13">
    <location>
        <begin position="139"/>
        <end position="211"/>
    </location>
</feature>
<accession>A0A4R6A9K5</accession>
<comment type="subcellular location">
    <subcellularLocation>
        <location evidence="1">Bacterial flagellum basal body</location>
    </subcellularLocation>
    <subcellularLocation>
        <location evidence="2">Cell membrane</location>
        <topology evidence="2">Peripheral membrane protein</topology>
        <orientation evidence="2">Cytoplasmic side</orientation>
    </subcellularLocation>
</comment>
<gene>
    <name evidence="15" type="ORF">E2L08_09745</name>
</gene>
<evidence type="ECO:0000256" key="2">
    <source>
        <dbReference type="ARBA" id="ARBA00004413"/>
    </source>
</evidence>
<evidence type="ECO:0000256" key="10">
    <source>
        <dbReference type="ARBA" id="ARBA00025598"/>
    </source>
</evidence>
<dbReference type="OrthoDB" id="7616820at2"/>
<keyword evidence="15" id="KW-0966">Cell projection</keyword>
<dbReference type="Pfam" id="PF01706">
    <property type="entry name" value="FliG_C"/>
    <property type="match status" value="1"/>
</dbReference>
<dbReference type="AlphaFoldDB" id="A0A4R6A9K5"/>
<proteinExistence type="inferred from homology"/>
<dbReference type="InterPro" id="IPR028263">
    <property type="entry name" value="FliG_N"/>
</dbReference>
<evidence type="ECO:0000256" key="3">
    <source>
        <dbReference type="ARBA" id="ARBA00010299"/>
    </source>
</evidence>
<evidence type="ECO:0000256" key="8">
    <source>
        <dbReference type="ARBA" id="ARBA00023136"/>
    </source>
</evidence>
<evidence type="ECO:0000259" key="12">
    <source>
        <dbReference type="Pfam" id="PF01706"/>
    </source>
</evidence>
<keyword evidence="16" id="KW-1185">Reference proteome</keyword>
<sequence length="357" mass="37818">MQTDIALRPDRAPESLPVPATTPGLPATLSRRQKAAIVVRLLLAEGAKLPLDALPHALQAELTTQMAQMRFVDRATLRAVVEQFAAELDEVGIVFPDGIEGVLGLLDGAISPELAARMRRQSGAIWAEDPWDVLSALPPEKLEPLLLRESPEIGAVILSKLDVGKAATLLGKLPGDRARRLTLAVSETADIAPEAVRRIGVALAADLRAEPARAFPAAGVARLGAILNVSPGATREELLEGLRAEDAALADRVRAEIFTFADIATRVAATDVAALSKAIEPDDLITAIAAGEDDPGAASVAFLLDNMSKRLAESLRQEAEDRGPPTQAEIEAAQLSIVTRIRDRADAGEIVIQMPET</sequence>
<dbReference type="GO" id="GO:0071973">
    <property type="term" value="P:bacterial-type flagellum-dependent cell motility"/>
    <property type="evidence" value="ECO:0007669"/>
    <property type="project" value="InterPro"/>
</dbReference>
<name>A0A4R6A9K5_9RHOB</name>
<dbReference type="InterPro" id="IPR032779">
    <property type="entry name" value="FliG_M"/>
</dbReference>
<evidence type="ECO:0000256" key="1">
    <source>
        <dbReference type="ARBA" id="ARBA00004117"/>
    </source>
</evidence>
<reference evidence="15 16" key="1">
    <citation type="submission" date="2019-03" db="EMBL/GenBank/DDBJ databases">
        <title>Primorskyibacter sp. SS33 isolated from sediments.</title>
        <authorList>
            <person name="Xunke S."/>
        </authorList>
    </citation>
    <scope>NUCLEOTIDE SEQUENCE [LARGE SCALE GENOMIC DNA]</scope>
    <source>
        <strain evidence="15 16">SS33</strain>
    </source>
</reference>
<feature type="domain" description="Flagellar motor switch protein FliG N-terminal" evidence="14">
    <location>
        <begin position="29"/>
        <end position="122"/>
    </location>
</feature>
<keyword evidence="6" id="KW-0145">Chemotaxis</keyword>
<keyword evidence="5" id="KW-1003">Cell membrane</keyword>
<dbReference type="InterPro" id="IPR000090">
    <property type="entry name" value="Flg_Motor_Flig"/>
</dbReference>
<keyword evidence="15" id="KW-0969">Cilium</keyword>
<evidence type="ECO:0000256" key="9">
    <source>
        <dbReference type="ARBA" id="ARBA00023143"/>
    </source>
</evidence>
<dbReference type="PANTHER" id="PTHR30534:SF0">
    <property type="entry name" value="FLAGELLAR MOTOR SWITCH PROTEIN FLIG"/>
    <property type="match status" value="1"/>
</dbReference>
<evidence type="ECO:0000256" key="5">
    <source>
        <dbReference type="ARBA" id="ARBA00022475"/>
    </source>
</evidence>
<organism evidence="15 16">
    <name type="scientific">Palleronia sediminis</name>
    <dbReference type="NCBI Taxonomy" id="2547833"/>
    <lineage>
        <taxon>Bacteria</taxon>
        <taxon>Pseudomonadati</taxon>
        <taxon>Pseudomonadota</taxon>
        <taxon>Alphaproteobacteria</taxon>
        <taxon>Rhodobacterales</taxon>
        <taxon>Roseobacteraceae</taxon>
        <taxon>Palleronia</taxon>
    </lineage>
</organism>
<evidence type="ECO:0000256" key="7">
    <source>
        <dbReference type="ARBA" id="ARBA00022779"/>
    </source>
</evidence>
<dbReference type="GO" id="GO:0006935">
    <property type="term" value="P:chemotaxis"/>
    <property type="evidence" value="ECO:0007669"/>
    <property type="project" value="UniProtKB-KW"/>
</dbReference>
<dbReference type="GO" id="GO:0003774">
    <property type="term" value="F:cytoskeletal motor activity"/>
    <property type="evidence" value="ECO:0007669"/>
    <property type="project" value="InterPro"/>
</dbReference>
<dbReference type="PANTHER" id="PTHR30534">
    <property type="entry name" value="FLAGELLAR MOTOR SWITCH PROTEIN FLIG"/>
    <property type="match status" value="1"/>
</dbReference>
<dbReference type="EMBL" id="SNAA01000009">
    <property type="protein sequence ID" value="TDL79575.1"/>
    <property type="molecule type" value="Genomic_DNA"/>
</dbReference>
<dbReference type="SUPFAM" id="SSF48029">
    <property type="entry name" value="FliG"/>
    <property type="match status" value="2"/>
</dbReference>
<evidence type="ECO:0000256" key="11">
    <source>
        <dbReference type="SAM" id="MobiDB-lite"/>
    </source>
</evidence>
<evidence type="ECO:0000313" key="16">
    <source>
        <dbReference type="Proteomes" id="UP000295701"/>
    </source>
</evidence>
<dbReference type="Gene3D" id="1.10.220.30">
    <property type="match status" value="3"/>
</dbReference>
<feature type="domain" description="Flagellar motor switch protein FliG C-terminal" evidence="12">
    <location>
        <begin position="241"/>
        <end position="352"/>
    </location>
</feature>
<dbReference type="Pfam" id="PF14841">
    <property type="entry name" value="FliG_M"/>
    <property type="match status" value="1"/>
</dbReference>
<evidence type="ECO:0000259" key="14">
    <source>
        <dbReference type="Pfam" id="PF14842"/>
    </source>
</evidence>
<evidence type="ECO:0000313" key="15">
    <source>
        <dbReference type="EMBL" id="TDL79575.1"/>
    </source>
</evidence>
<dbReference type="InterPro" id="IPR011002">
    <property type="entry name" value="FliG_a-hlx"/>
</dbReference>
<evidence type="ECO:0000256" key="6">
    <source>
        <dbReference type="ARBA" id="ARBA00022500"/>
    </source>
</evidence>
<dbReference type="GO" id="GO:0005886">
    <property type="term" value="C:plasma membrane"/>
    <property type="evidence" value="ECO:0007669"/>
    <property type="project" value="UniProtKB-SubCell"/>
</dbReference>
<keyword evidence="7" id="KW-0283">Flagellar rotation</keyword>
<keyword evidence="9" id="KW-0975">Bacterial flagellum</keyword>
<comment type="function">
    <text evidence="10">FliG is one of three proteins (FliG, FliN, FliM) that forms the rotor-mounted switch complex (C ring), located at the base of the basal body. This complex interacts with the CheY and CheZ chemotaxis proteins, in addition to contacting components of the motor that determine the direction of flagellar rotation.</text>
</comment>
<dbReference type="PRINTS" id="PR00954">
    <property type="entry name" value="FLGMOTORFLIG"/>
</dbReference>